<name>A0A8X8WIR1_SALSN</name>
<evidence type="ECO:0000313" key="2">
    <source>
        <dbReference type="Proteomes" id="UP000298416"/>
    </source>
</evidence>
<dbReference type="Proteomes" id="UP000298416">
    <property type="component" value="Unassembled WGS sequence"/>
</dbReference>
<protein>
    <submittedName>
        <fullName evidence="1">Uncharacterized protein</fullName>
    </submittedName>
</protein>
<keyword evidence="2" id="KW-1185">Reference proteome</keyword>
<dbReference type="InterPro" id="IPR011990">
    <property type="entry name" value="TPR-like_helical_dom_sf"/>
</dbReference>
<dbReference type="PANTHER" id="PTHR26312">
    <property type="entry name" value="TETRATRICOPEPTIDE REPEAT PROTEIN 5"/>
    <property type="match status" value="1"/>
</dbReference>
<organism evidence="1">
    <name type="scientific">Salvia splendens</name>
    <name type="common">Scarlet sage</name>
    <dbReference type="NCBI Taxonomy" id="180675"/>
    <lineage>
        <taxon>Eukaryota</taxon>
        <taxon>Viridiplantae</taxon>
        <taxon>Streptophyta</taxon>
        <taxon>Embryophyta</taxon>
        <taxon>Tracheophyta</taxon>
        <taxon>Spermatophyta</taxon>
        <taxon>Magnoliopsida</taxon>
        <taxon>eudicotyledons</taxon>
        <taxon>Gunneridae</taxon>
        <taxon>Pentapetalae</taxon>
        <taxon>asterids</taxon>
        <taxon>lamiids</taxon>
        <taxon>Lamiales</taxon>
        <taxon>Lamiaceae</taxon>
        <taxon>Nepetoideae</taxon>
        <taxon>Mentheae</taxon>
        <taxon>Salviinae</taxon>
        <taxon>Salvia</taxon>
        <taxon>Salvia subgen. Calosphace</taxon>
        <taxon>core Calosphace</taxon>
    </lineage>
</organism>
<dbReference type="OrthoDB" id="1924189at2759"/>
<reference evidence="1" key="1">
    <citation type="submission" date="2018-01" db="EMBL/GenBank/DDBJ databases">
        <authorList>
            <person name="Mao J.F."/>
        </authorList>
    </citation>
    <scope>NUCLEOTIDE SEQUENCE</scope>
    <source>
        <strain evidence="1">Huo1</strain>
        <tissue evidence="1">Leaf</tissue>
    </source>
</reference>
<dbReference type="EMBL" id="PNBA02000017">
    <property type="protein sequence ID" value="KAG6395436.1"/>
    <property type="molecule type" value="Genomic_DNA"/>
</dbReference>
<gene>
    <name evidence="1" type="ORF">SASPL_146081</name>
</gene>
<dbReference type="AlphaFoldDB" id="A0A8X8WIR1"/>
<dbReference type="Gene3D" id="1.25.40.10">
    <property type="entry name" value="Tetratricopeptide repeat domain"/>
    <property type="match status" value="1"/>
</dbReference>
<comment type="caution">
    <text evidence="1">The sequence shown here is derived from an EMBL/GenBank/DDBJ whole genome shotgun (WGS) entry which is preliminary data.</text>
</comment>
<sequence>MRLKPVSPAADCSFQPSSYFRTSETDGPLPLVFASKTLLKSRSFTKISRGSIRRSCSLNIDDKPSFHVEAMSSSLREEEGSRRKKRHCAISNKKRTIGSATPFLKGGRDQDSFLESRFDFLEPMMLGIRPEFPEWPDRETAAWAMVEHKANSFDIPLSLRMIKKKLQLEEGSAEAEEGEGGCCSVKAAFASMVFIIVEMQSSALHMREALCDEDLDVIKAKVQKEMHLSFVWLFQHVFSRTPALMLHVMVLLADFSVHSTSLNTAIGGEASLMGRPYEHGKNSSLSMVDADRGLAVEENTERESGDPSIYPSNEFKSSMEMQLWDSMVDEANHVRGGGEGEVVLDHDVMKYFVSPVSVEIEPDTYQDFYRTDLLYQMYLSLEPNNTLLLLNYARFLQLVTRDYQRSEECFKRAVQVTPPDGESFSEYANFLWTVKKDYWAAEESFLQALALEPHNTHFASRYANFLWSTGGEETCFPLNT</sequence>
<dbReference type="PANTHER" id="PTHR26312:SF176">
    <property type="entry name" value="TETRATRICOPEPTIDE-LIKE HELICAL DOMAIN-CONTAINING PROTEIN-RELATED"/>
    <property type="match status" value="1"/>
</dbReference>
<accession>A0A8X8WIR1</accession>
<evidence type="ECO:0000313" key="1">
    <source>
        <dbReference type="EMBL" id="KAG6395436.1"/>
    </source>
</evidence>
<dbReference type="SUPFAM" id="SSF48452">
    <property type="entry name" value="TPR-like"/>
    <property type="match status" value="1"/>
</dbReference>
<proteinExistence type="predicted"/>
<reference evidence="1" key="2">
    <citation type="submission" date="2020-08" db="EMBL/GenBank/DDBJ databases">
        <title>Plant Genome Project.</title>
        <authorList>
            <person name="Zhang R.-G."/>
        </authorList>
    </citation>
    <scope>NUCLEOTIDE SEQUENCE</scope>
    <source>
        <strain evidence="1">Huo1</strain>
        <tissue evidence="1">Leaf</tissue>
    </source>
</reference>